<evidence type="ECO:0000259" key="1">
    <source>
        <dbReference type="Pfam" id="PF00535"/>
    </source>
</evidence>
<protein>
    <submittedName>
        <fullName evidence="2">Glycosyl transferase family 2</fullName>
    </submittedName>
</protein>
<dbReference type="CDD" id="cd00761">
    <property type="entry name" value="Glyco_tranf_GTA_type"/>
    <property type="match status" value="1"/>
</dbReference>
<keyword evidence="2" id="KW-0808">Transferase</keyword>
<dbReference type="Pfam" id="PF00535">
    <property type="entry name" value="Glycos_transf_2"/>
    <property type="match status" value="1"/>
</dbReference>
<evidence type="ECO:0000313" key="2">
    <source>
        <dbReference type="EMBL" id="TWT72526.1"/>
    </source>
</evidence>
<dbReference type="InterPro" id="IPR001173">
    <property type="entry name" value="Glyco_trans_2-like"/>
</dbReference>
<dbReference type="InterPro" id="IPR029044">
    <property type="entry name" value="Nucleotide-diphossugar_trans"/>
</dbReference>
<dbReference type="PANTHER" id="PTHR22916:SF3">
    <property type="entry name" value="UDP-GLCNAC:BETAGAL BETA-1,3-N-ACETYLGLUCOSAMINYLTRANSFERASE-LIKE PROTEIN 1"/>
    <property type="match status" value="1"/>
</dbReference>
<dbReference type="EMBL" id="SJPL01000001">
    <property type="protein sequence ID" value="TWT72526.1"/>
    <property type="molecule type" value="Genomic_DNA"/>
</dbReference>
<dbReference type="RefSeq" id="WP_146440368.1">
    <property type="nucleotide sequence ID" value="NZ_SJPL01000001.1"/>
</dbReference>
<dbReference type="OrthoDB" id="1334872at2"/>
<dbReference type="PANTHER" id="PTHR22916">
    <property type="entry name" value="GLYCOSYLTRANSFERASE"/>
    <property type="match status" value="1"/>
</dbReference>
<dbReference type="Proteomes" id="UP000317238">
    <property type="component" value="Unassembled WGS sequence"/>
</dbReference>
<keyword evidence="3" id="KW-1185">Reference proteome</keyword>
<comment type="caution">
    <text evidence="2">The sequence shown here is derived from an EMBL/GenBank/DDBJ whole genome shotgun (WGS) entry which is preliminary data.</text>
</comment>
<organism evidence="2 3">
    <name type="scientific">Crateriforma conspicua</name>
    <dbReference type="NCBI Taxonomy" id="2527996"/>
    <lineage>
        <taxon>Bacteria</taxon>
        <taxon>Pseudomonadati</taxon>
        <taxon>Planctomycetota</taxon>
        <taxon>Planctomycetia</taxon>
        <taxon>Planctomycetales</taxon>
        <taxon>Planctomycetaceae</taxon>
        <taxon>Crateriforma</taxon>
    </lineage>
</organism>
<evidence type="ECO:0000313" key="3">
    <source>
        <dbReference type="Proteomes" id="UP000317238"/>
    </source>
</evidence>
<dbReference type="AlphaFoldDB" id="A0A5C5YA09"/>
<dbReference type="GO" id="GO:0016758">
    <property type="term" value="F:hexosyltransferase activity"/>
    <property type="evidence" value="ECO:0007669"/>
    <property type="project" value="UniProtKB-ARBA"/>
</dbReference>
<dbReference type="SUPFAM" id="SSF53448">
    <property type="entry name" value="Nucleotide-diphospho-sugar transferases"/>
    <property type="match status" value="1"/>
</dbReference>
<name>A0A5C5YA09_9PLAN</name>
<reference evidence="2 3" key="1">
    <citation type="submission" date="2019-02" db="EMBL/GenBank/DDBJ databases">
        <title>Deep-cultivation of Planctomycetes and their phenomic and genomic characterization uncovers novel biology.</title>
        <authorList>
            <person name="Wiegand S."/>
            <person name="Jogler M."/>
            <person name="Boedeker C."/>
            <person name="Pinto D."/>
            <person name="Vollmers J."/>
            <person name="Rivas-Marin E."/>
            <person name="Kohn T."/>
            <person name="Peeters S.H."/>
            <person name="Heuer A."/>
            <person name="Rast P."/>
            <person name="Oberbeckmann S."/>
            <person name="Bunk B."/>
            <person name="Jeske O."/>
            <person name="Meyerdierks A."/>
            <person name="Storesund J.E."/>
            <person name="Kallscheuer N."/>
            <person name="Luecker S."/>
            <person name="Lage O.M."/>
            <person name="Pohl T."/>
            <person name="Merkel B.J."/>
            <person name="Hornburger P."/>
            <person name="Mueller R.-W."/>
            <person name="Bruemmer F."/>
            <person name="Labrenz M."/>
            <person name="Spormann A.M."/>
            <person name="Op Den Camp H."/>
            <person name="Overmann J."/>
            <person name="Amann R."/>
            <person name="Jetten M.S.M."/>
            <person name="Mascher T."/>
            <person name="Medema M.H."/>
            <person name="Devos D.P."/>
            <person name="Kaster A.-K."/>
            <person name="Ovreas L."/>
            <person name="Rohde M."/>
            <person name="Galperin M.Y."/>
            <person name="Jogler C."/>
        </authorList>
    </citation>
    <scope>NUCLEOTIDE SEQUENCE [LARGE SCALE GENOMIC DNA]</scope>
    <source>
        <strain evidence="2 3">Pan14r</strain>
    </source>
</reference>
<feature type="domain" description="Glycosyltransferase 2-like" evidence="1">
    <location>
        <begin position="9"/>
        <end position="137"/>
    </location>
</feature>
<proteinExistence type="predicted"/>
<dbReference type="Gene3D" id="3.90.550.10">
    <property type="entry name" value="Spore Coat Polysaccharide Biosynthesis Protein SpsA, Chain A"/>
    <property type="match status" value="1"/>
</dbReference>
<gene>
    <name evidence="2" type="ORF">Pan14r_48460</name>
</gene>
<sequence>MPQPVPRLSLCFPIFNKGAYIDDVLHSFVDYVDLDQCEFVFFDNGSTDESSARIAHWQDRLGAVVHRSEHVLPINESWIAALRYGTADYRKLCLGDDACVADPGPVVQKMQADDWDFAVGLTKVISNDPKLGGSYYNRVHEFRQKIHADLTPEQKAEMLLSIDDSTFNPFGDINAWIFSASCLSVIPDCGKTYNGMMSFPDLELTLRSFLSKRGGFVDEILSSFTYNDDSPAVRIQTSANLRAHYALCKASICWEYLYDANLTESVPDDWIGPLRRQAWQSHLRTILADCGDADLIAVLRDVLGENRHLENASKRSLRRRIKDTLREWKR</sequence>
<accession>A0A5C5YA09</accession>